<keyword evidence="5" id="KW-0812">Transmembrane</keyword>
<gene>
    <name evidence="7" type="ORF">CCMP2556_LOCUS45230</name>
</gene>
<dbReference type="InterPro" id="IPR042266">
    <property type="entry name" value="PPPDE_sf"/>
</dbReference>
<keyword evidence="5" id="KW-1133">Transmembrane helix</keyword>
<proteinExistence type="inferred from homology"/>
<keyword evidence="8" id="KW-1185">Reference proteome</keyword>
<protein>
    <recommendedName>
        <fullName evidence="6">PPPDE domain-containing protein</fullName>
    </recommendedName>
</protein>
<organism evidence="7 8">
    <name type="scientific">Durusdinium trenchii</name>
    <dbReference type="NCBI Taxonomy" id="1381693"/>
    <lineage>
        <taxon>Eukaryota</taxon>
        <taxon>Sar</taxon>
        <taxon>Alveolata</taxon>
        <taxon>Dinophyceae</taxon>
        <taxon>Suessiales</taxon>
        <taxon>Symbiodiniaceae</taxon>
        <taxon>Durusdinium</taxon>
    </lineage>
</organism>
<dbReference type="Pfam" id="PF05903">
    <property type="entry name" value="Peptidase_C97"/>
    <property type="match status" value="1"/>
</dbReference>
<keyword evidence="2" id="KW-0645">Protease</keyword>
<feature type="transmembrane region" description="Helical" evidence="5">
    <location>
        <begin position="251"/>
        <end position="274"/>
    </location>
</feature>
<comment type="similarity">
    <text evidence="1">Belongs to the DeSI family.</text>
</comment>
<dbReference type="EMBL" id="CAXAMN010025395">
    <property type="protein sequence ID" value="CAK9094880.1"/>
    <property type="molecule type" value="Genomic_DNA"/>
</dbReference>
<name>A0ABP0R447_9DINO</name>
<dbReference type="Gene3D" id="3.90.1720.30">
    <property type="entry name" value="PPPDE domains"/>
    <property type="match status" value="1"/>
</dbReference>
<keyword evidence="5" id="KW-0472">Membrane</keyword>
<dbReference type="PANTHER" id="PTHR12378">
    <property type="entry name" value="DESUMOYLATING ISOPEPTIDASE"/>
    <property type="match status" value="1"/>
</dbReference>
<evidence type="ECO:0000256" key="4">
    <source>
        <dbReference type="SAM" id="MobiDB-lite"/>
    </source>
</evidence>
<dbReference type="Proteomes" id="UP001642484">
    <property type="component" value="Unassembled WGS sequence"/>
</dbReference>
<feature type="compositionally biased region" description="Pro residues" evidence="4">
    <location>
        <begin position="516"/>
        <end position="529"/>
    </location>
</feature>
<feature type="compositionally biased region" description="Gly residues" evidence="4">
    <location>
        <begin position="494"/>
        <end position="505"/>
    </location>
</feature>
<evidence type="ECO:0000256" key="1">
    <source>
        <dbReference type="ARBA" id="ARBA00008140"/>
    </source>
</evidence>
<feature type="transmembrane region" description="Helical" evidence="5">
    <location>
        <begin position="22"/>
        <end position="41"/>
    </location>
</feature>
<evidence type="ECO:0000256" key="2">
    <source>
        <dbReference type="ARBA" id="ARBA00022670"/>
    </source>
</evidence>
<feature type="compositionally biased region" description="Polar residues" evidence="4">
    <location>
        <begin position="471"/>
        <end position="481"/>
    </location>
</feature>
<evidence type="ECO:0000313" key="7">
    <source>
        <dbReference type="EMBL" id="CAK9094880.1"/>
    </source>
</evidence>
<evidence type="ECO:0000259" key="6">
    <source>
        <dbReference type="PROSITE" id="PS51858"/>
    </source>
</evidence>
<feature type="region of interest" description="Disordered" evidence="4">
    <location>
        <begin position="463"/>
        <end position="529"/>
    </location>
</feature>
<sequence>MDGRFEGVVWWPMPRQRPAHELWRQAVFKGIFLPLTAALLFQKLRMATSSNVGHEGIETNSSFILRPGDEGKSIERLDRLDNKSFAEVQKVSSEPFQTVELQEDNRPWQIHRLLVPLSQEVAMWWNNTDDFIIWATPCQHPHSGGLNDSRVECLHLEVKNAKPFSYHGRNVQAIETEIILPKTTVVKECRFSWVQIRVDLPEIDGTLRALHLSCRVTPQSFDGGGLPGIFALVFFGWLLLPWPLLLLPTTIMYTAAQPILVALAFCVASLSRCLRRRRRLWRLSSLGRRKVPVNVAYGEGEPCCICFGTEDEVQLAVSVLGGVPGATAYHSSVIVNGHEYFFSDGGIASTSDLSSHKNPQMPDSKPEVIDMGMSPYTGSQMREALERYFISGTYDLLRKNCNSFSDCALFYLLHKRLDKKYRAMEKLGASFSGVVQAGSGGQYQPNPKADGFDVEKVCEAIDPDKLWKTPGQATGGSTVSSAEEMRNKRLARLTGGGGGYAGEAQGGQASAAAGAPAPPPPPPPAAAAA</sequence>
<accession>A0ABP0R447</accession>
<feature type="transmembrane region" description="Helical" evidence="5">
    <location>
        <begin position="225"/>
        <end position="245"/>
    </location>
</feature>
<feature type="compositionally biased region" description="Low complexity" evidence="4">
    <location>
        <begin position="506"/>
        <end position="515"/>
    </location>
</feature>
<evidence type="ECO:0000256" key="5">
    <source>
        <dbReference type="SAM" id="Phobius"/>
    </source>
</evidence>
<evidence type="ECO:0000313" key="8">
    <source>
        <dbReference type="Proteomes" id="UP001642484"/>
    </source>
</evidence>
<dbReference type="SMART" id="SM01179">
    <property type="entry name" value="DUF862"/>
    <property type="match status" value="1"/>
</dbReference>
<keyword evidence="3" id="KW-0378">Hydrolase</keyword>
<dbReference type="PROSITE" id="PS51858">
    <property type="entry name" value="PPPDE"/>
    <property type="match status" value="1"/>
</dbReference>
<dbReference type="InterPro" id="IPR008580">
    <property type="entry name" value="PPPDE_dom"/>
</dbReference>
<evidence type="ECO:0000256" key="3">
    <source>
        <dbReference type="ARBA" id="ARBA00022801"/>
    </source>
</evidence>
<reference evidence="7 8" key="1">
    <citation type="submission" date="2024-02" db="EMBL/GenBank/DDBJ databases">
        <authorList>
            <person name="Chen Y."/>
            <person name="Shah S."/>
            <person name="Dougan E. K."/>
            <person name="Thang M."/>
            <person name="Chan C."/>
        </authorList>
    </citation>
    <scope>NUCLEOTIDE SEQUENCE [LARGE SCALE GENOMIC DNA]</scope>
</reference>
<feature type="domain" description="PPPDE" evidence="6">
    <location>
        <begin position="311"/>
        <end position="430"/>
    </location>
</feature>
<comment type="caution">
    <text evidence="7">The sequence shown here is derived from an EMBL/GenBank/DDBJ whole genome shotgun (WGS) entry which is preliminary data.</text>
</comment>